<reference evidence="4 5" key="1">
    <citation type="submission" date="2020-06" db="EMBL/GenBank/DDBJ databases">
        <title>Description of novel acetic acid bacteria.</title>
        <authorList>
            <person name="Sombolestani A."/>
        </authorList>
    </citation>
    <scope>NUCLEOTIDE SEQUENCE [LARGE SCALE GENOMIC DNA]</scope>
    <source>
        <strain evidence="4 5">LMG 31431</strain>
    </source>
</reference>
<name>A0A7Y7M5F0_9PROT</name>
<feature type="region of interest" description="Disordered" evidence="1">
    <location>
        <begin position="97"/>
        <end position="124"/>
    </location>
</feature>
<dbReference type="Proteomes" id="UP000534870">
    <property type="component" value="Unassembled WGS sequence"/>
</dbReference>
<dbReference type="Pfam" id="PF23639">
    <property type="entry name" value="DUF7146"/>
    <property type="match status" value="1"/>
</dbReference>
<dbReference type="EMBL" id="JABXXP010000005">
    <property type="protein sequence ID" value="NVN09804.1"/>
    <property type="molecule type" value="Genomic_DNA"/>
</dbReference>
<evidence type="ECO:0000259" key="3">
    <source>
        <dbReference type="Pfam" id="PF23639"/>
    </source>
</evidence>
<evidence type="ECO:0000313" key="4">
    <source>
        <dbReference type="EMBL" id="NVN09804.1"/>
    </source>
</evidence>
<sequence>MSNSAHDLAHRLGRQAEAVCRHYLSSGRREGGYWLVGDARNVAGRSMFVRLRDTAKGPAGKWTDAATGEHGDLLDVIRESCGLIDFKDVADEARSFLSLPHPEPEPDQSRARGPSAPTGSPEASRRLFGMSQLISRTLVETYLRNRGITALHGTGSLRFHPRCYYRPDDDSPTETWPAMIASVTDLGGHLTGAHRTWLDPHGFSEATLGKAPIDTPRRAMGDLLGNAVRFGVAGEVMAAGEGIETMLSLRCVLPTMPMVAALSAAHLSAILFPDTLRRLYIARDDDPAGDGAMTTLIDRAQEAGIEAIVISPRLGDFNEDLRLLGVDALRASSRVQIAPQDVARFMELAA</sequence>
<comment type="caution">
    <text evidence="4">The sequence shown here is derived from an EMBL/GenBank/DDBJ whole genome shotgun (WGS) entry which is preliminary data.</text>
</comment>
<evidence type="ECO:0000313" key="5">
    <source>
        <dbReference type="Proteomes" id="UP000534870"/>
    </source>
</evidence>
<dbReference type="InterPro" id="IPR034154">
    <property type="entry name" value="TOPRIM_DnaG/twinkle"/>
</dbReference>
<evidence type="ECO:0000259" key="2">
    <source>
        <dbReference type="Pfam" id="PF13362"/>
    </source>
</evidence>
<organism evidence="4 5">
    <name type="scientific">Nguyenibacter vanlangensis</name>
    <dbReference type="NCBI Taxonomy" id="1216886"/>
    <lineage>
        <taxon>Bacteria</taxon>
        <taxon>Pseudomonadati</taxon>
        <taxon>Pseudomonadota</taxon>
        <taxon>Alphaproteobacteria</taxon>
        <taxon>Acetobacterales</taxon>
        <taxon>Acetobacteraceae</taxon>
        <taxon>Nguyenibacter</taxon>
    </lineage>
</organism>
<proteinExistence type="predicted"/>
<dbReference type="CDD" id="cd01029">
    <property type="entry name" value="TOPRIM_primases"/>
    <property type="match status" value="1"/>
</dbReference>
<dbReference type="InterPro" id="IPR006171">
    <property type="entry name" value="TOPRIM_dom"/>
</dbReference>
<protein>
    <submittedName>
        <fullName evidence="4">Toprim domain-containing protein</fullName>
    </submittedName>
</protein>
<feature type="domain" description="DUF7146" evidence="3">
    <location>
        <begin position="120"/>
        <end position="230"/>
    </location>
</feature>
<evidence type="ECO:0000256" key="1">
    <source>
        <dbReference type="SAM" id="MobiDB-lite"/>
    </source>
</evidence>
<dbReference type="InterPro" id="IPR055570">
    <property type="entry name" value="DUF7146"/>
</dbReference>
<feature type="domain" description="Toprim" evidence="2">
    <location>
        <begin position="237"/>
        <end position="325"/>
    </location>
</feature>
<dbReference type="AlphaFoldDB" id="A0A7Y7M5F0"/>
<gene>
    <name evidence="4" type="ORF">HUK84_01345</name>
</gene>
<accession>A0A7Y7M5F0</accession>
<dbReference type="RefSeq" id="WP_176638602.1">
    <property type="nucleotide sequence ID" value="NZ_JABXXP010000005.1"/>
</dbReference>
<dbReference type="Pfam" id="PF13362">
    <property type="entry name" value="Toprim_3"/>
    <property type="match status" value="1"/>
</dbReference>